<reference evidence="1 2" key="2">
    <citation type="journal article" date="2022" name="Mol. Ecol. Resour.">
        <title>The genomes of chicory, endive, great burdock and yacon provide insights into Asteraceae paleo-polyploidization history and plant inulin production.</title>
        <authorList>
            <person name="Fan W."/>
            <person name="Wang S."/>
            <person name="Wang H."/>
            <person name="Wang A."/>
            <person name="Jiang F."/>
            <person name="Liu H."/>
            <person name="Zhao H."/>
            <person name="Xu D."/>
            <person name="Zhang Y."/>
        </authorList>
    </citation>
    <scope>NUCLEOTIDE SEQUENCE [LARGE SCALE GENOMIC DNA]</scope>
    <source>
        <strain evidence="2">cv. Niubang</strain>
    </source>
</reference>
<comment type="caution">
    <text evidence="1">The sequence shown here is derived from an EMBL/GenBank/DDBJ whole genome shotgun (WGS) entry which is preliminary data.</text>
</comment>
<accession>A0ACB8XSE0</accession>
<keyword evidence="2" id="KW-1185">Reference proteome</keyword>
<reference evidence="2" key="1">
    <citation type="journal article" date="2022" name="Mol. Ecol. Resour.">
        <title>The genomes of chicory, endive, great burdock and yacon provide insights into Asteraceae palaeo-polyploidization history and plant inulin production.</title>
        <authorList>
            <person name="Fan W."/>
            <person name="Wang S."/>
            <person name="Wang H."/>
            <person name="Wang A."/>
            <person name="Jiang F."/>
            <person name="Liu H."/>
            <person name="Zhao H."/>
            <person name="Xu D."/>
            <person name="Zhang Y."/>
        </authorList>
    </citation>
    <scope>NUCLEOTIDE SEQUENCE [LARGE SCALE GENOMIC DNA]</scope>
    <source>
        <strain evidence="2">cv. Niubang</strain>
    </source>
</reference>
<evidence type="ECO:0000313" key="1">
    <source>
        <dbReference type="EMBL" id="KAI3673360.1"/>
    </source>
</evidence>
<organism evidence="1 2">
    <name type="scientific">Arctium lappa</name>
    <name type="common">Greater burdock</name>
    <name type="synonym">Lappa major</name>
    <dbReference type="NCBI Taxonomy" id="4217"/>
    <lineage>
        <taxon>Eukaryota</taxon>
        <taxon>Viridiplantae</taxon>
        <taxon>Streptophyta</taxon>
        <taxon>Embryophyta</taxon>
        <taxon>Tracheophyta</taxon>
        <taxon>Spermatophyta</taxon>
        <taxon>Magnoliopsida</taxon>
        <taxon>eudicotyledons</taxon>
        <taxon>Gunneridae</taxon>
        <taxon>Pentapetalae</taxon>
        <taxon>asterids</taxon>
        <taxon>campanulids</taxon>
        <taxon>Asterales</taxon>
        <taxon>Asteraceae</taxon>
        <taxon>Carduoideae</taxon>
        <taxon>Cardueae</taxon>
        <taxon>Arctiinae</taxon>
        <taxon>Arctium</taxon>
    </lineage>
</organism>
<dbReference type="Proteomes" id="UP001055879">
    <property type="component" value="Linkage Group LG15"/>
</dbReference>
<protein>
    <submittedName>
        <fullName evidence="1">Uncharacterized protein</fullName>
    </submittedName>
</protein>
<proteinExistence type="predicted"/>
<evidence type="ECO:0000313" key="2">
    <source>
        <dbReference type="Proteomes" id="UP001055879"/>
    </source>
</evidence>
<gene>
    <name evidence="1" type="ORF">L6452_39478</name>
</gene>
<name>A0ACB8XSE0_ARCLA</name>
<sequence length="66" mass="7374">MFISLKFSHDHFISLSLSLNPSSSRLPPFFLTDSNPSSQLKAQPSFDSKLYTAFMVQCSKIMSKVG</sequence>
<dbReference type="EMBL" id="CM042061">
    <property type="protein sequence ID" value="KAI3673360.1"/>
    <property type="molecule type" value="Genomic_DNA"/>
</dbReference>